<accession>A0A0V8J8D3</accession>
<dbReference type="SUPFAM" id="SSF51735">
    <property type="entry name" value="NAD(P)-binding Rossmann-fold domains"/>
    <property type="match status" value="1"/>
</dbReference>
<dbReference type="AlphaFoldDB" id="A0A0V8J8D3"/>
<evidence type="ECO:0000259" key="5">
    <source>
        <dbReference type="Pfam" id="PF02826"/>
    </source>
</evidence>
<keyword evidence="2 3" id="KW-0560">Oxidoreductase</keyword>
<dbReference type="InterPro" id="IPR006140">
    <property type="entry name" value="D-isomer_DH_NAD-bd"/>
</dbReference>
<dbReference type="CDD" id="cd05301">
    <property type="entry name" value="GDH"/>
    <property type="match status" value="1"/>
</dbReference>
<evidence type="ECO:0000259" key="4">
    <source>
        <dbReference type="Pfam" id="PF00389"/>
    </source>
</evidence>
<dbReference type="FunFam" id="3.40.50.720:FF:000462">
    <property type="entry name" value="Glyoxylate reductase (NADP+)"/>
    <property type="match status" value="1"/>
</dbReference>
<comment type="similarity">
    <text evidence="1 3">Belongs to the D-isomer specific 2-hydroxyacid dehydrogenase family.</text>
</comment>
<organism evidence="6 7">
    <name type="scientific">Fictibacillus enclensis</name>
    <dbReference type="NCBI Taxonomy" id="1017270"/>
    <lineage>
        <taxon>Bacteria</taxon>
        <taxon>Bacillati</taxon>
        <taxon>Bacillota</taxon>
        <taxon>Bacilli</taxon>
        <taxon>Bacillales</taxon>
        <taxon>Fictibacillaceae</taxon>
        <taxon>Fictibacillus</taxon>
    </lineage>
</organism>
<dbReference type="RefSeq" id="WP_061972236.1">
    <property type="nucleotide sequence ID" value="NZ_FMAV01000002.1"/>
</dbReference>
<dbReference type="Proteomes" id="UP000054099">
    <property type="component" value="Unassembled WGS sequence"/>
</dbReference>
<keyword evidence="7" id="KW-1185">Reference proteome</keyword>
<dbReference type="InterPro" id="IPR029752">
    <property type="entry name" value="D-isomer_DH_CS1"/>
</dbReference>
<dbReference type="PANTHER" id="PTHR10996">
    <property type="entry name" value="2-HYDROXYACID DEHYDROGENASE-RELATED"/>
    <property type="match status" value="1"/>
</dbReference>
<reference evidence="6 7" key="1">
    <citation type="journal article" date="2014" name="Antonie Van Leeuwenhoek">
        <title>Fictibacillus enclensis sp. nov., isolated from marine sediment.</title>
        <authorList>
            <person name="Dastager S.G."/>
            <person name="Mawlankar R."/>
            <person name="Srinivasan K."/>
            <person name="Tang S.K."/>
            <person name="Lee J.C."/>
            <person name="Ramana V.V."/>
            <person name="Shouche Y.S."/>
        </authorList>
    </citation>
    <scope>NUCLEOTIDE SEQUENCE [LARGE SCALE GENOMIC DNA]</scope>
    <source>
        <strain evidence="6 7">NIO-1003</strain>
    </source>
</reference>
<dbReference type="EMBL" id="LNQN01000002">
    <property type="protein sequence ID" value="KSU83398.1"/>
    <property type="molecule type" value="Genomic_DNA"/>
</dbReference>
<dbReference type="OrthoDB" id="9805416at2"/>
<dbReference type="InterPro" id="IPR006139">
    <property type="entry name" value="D-isomer_2_OHA_DH_cat_dom"/>
</dbReference>
<dbReference type="Gene3D" id="3.40.50.720">
    <property type="entry name" value="NAD(P)-binding Rossmann-like Domain"/>
    <property type="match status" value="2"/>
</dbReference>
<gene>
    <name evidence="6" type="ORF">AS030_12595</name>
</gene>
<proteinExistence type="inferred from homology"/>
<dbReference type="GO" id="GO:0051287">
    <property type="term" value="F:NAD binding"/>
    <property type="evidence" value="ECO:0007669"/>
    <property type="project" value="InterPro"/>
</dbReference>
<dbReference type="PANTHER" id="PTHR10996:SF283">
    <property type="entry name" value="GLYOXYLATE_HYDROXYPYRUVATE REDUCTASE B"/>
    <property type="match status" value="1"/>
</dbReference>
<evidence type="ECO:0000256" key="3">
    <source>
        <dbReference type="RuleBase" id="RU003719"/>
    </source>
</evidence>
<sequence>MKPYIFITRKIPEASLNELQRMADVTMWEEELKPVPRDRLLKEAAKATGLLTMLSDKIDAELMDQSPNLKVVANLAVGYDNIDIPYADKKGMIICNTPDVLTDTTADLTFALLMATARRITEAAQYLKEGKWTGWSPLLLAGTDIHHKTLGIVGMGRIGEAVAKRAAGFDMNILYHNRSRKEEAERKLGLSYRSFEDLLKASDYVVCLAPLTEETKDLFDEKAFQMMKSSALFINASRGGVVVENALDKALTKGWIKGAGLDVFREEPIHPEHFLLKHDNLVALPHIGSASLETRMQMARLACKNIENVLQGLTPPAPVNVQDA</sequence>
<dbReference type="Pfam" id="PF00389">
    <property type="entry name" value="2-Hacid_dh"/>
    <property type="match status" value="1"/>
</dbReference>
<dbReference type="InterPro" id="IPR029753">
    <property type="entry name" value="D-isomer_DH_CS"/>
</dbReference>
<name>A0A0V8J8D3_9BACL</name>
<dbReference type="InterPro" id="IPR036291">
    <property type="entry name" value="NAD(P)-bd_dom_sf"/>
</dbReference>
<comment type="caution">
    <text evidence="6">The sequence shown here is derived from an EMBL/GenBank/DDBJ whole genome shotgun (WGS) entry which is preliminary data.</text>
</comment>
<dbReference type="SUPFAM" id="SSF52283">
    <property type="entry name" value="Formate/glycerate dehydrogenase catalytic domain-like"/>
    <property type="match status" value="1"/>
</dbReference>
<dbReference type="PROSITE" id="PS00065">
    <property type="entry name" value="D_2_HYDROXYACID_DH_1"/>
    <property type="match status" value="1"/>
</dbReference>
<evidence type="ECO:0000256" key="2">
    <source>
        <dbReference type="ARBA" id="ARBA00023002"/>
    </source>
</evidence>
<protein>
    <submittedName>
        <fullName evidence="6">D-glycerate dehydrogenase</fullName>
    </submittedName>
</protein>
<dbReference type="GO" id="GO:0016618">
    <property type="term" value="F:hydroxypyruvate reductase [NAD(P)H] activity"/>
    <property type="evidence" value="ECO:0007669"/>
    <property type="project" value="TreeGrafter"/>
</dbReference>
<dbReference type="Pfam" id="PF02826">
    <property type="entry name" value="2-Hacid_dh_C"/>
    <property type="match status" value="1"/>
</dbReference>
<dbReference type="InterPro" id="IPR050223">
    <property type="entry name" value="D-isomer_2-hydroxyacid_DH"/>
</dbReference>
<feature type="domain" description="D-isomer specific 2-hydroxyacid dehydrogenase catalytic" evidence="4">
    <location>
        <begin position="5"/>
        <end position="320"/>
    </location>
</feature>
<dbReference type="GO" id="GO:0005829">
    <property type="term" value="C:cytosol"/>
    <property type="evidence" value="ECO:0007669"/>
    <property type="project" value="TreeGrafter"/>
</dbReference>
<evidence type="ECO:0000313" key="7">
    <source>
        <dbReference type="Proteomes" id="UP000054099"/>
    </source>
</evidence>
<evidence type="ECO:0000256" key="1">
    <source>
        <dbReference type="ARBA" id="ARBA00005854"/>
    </source>
</evidence>
<dbReference type="GO" id="GO:0030267">
    <property type="term" value="F:glyoxylate reductase (NADPH) activity"/>
    <property type="evidence" value="ECO:0007669"/>
    <property type="project" value="TreeGrafter"/>
</dbReference>
<feature type="domain" description="D-isomer specific 2-hydroxyacid dehydrogenase NAD-binding" evidence="5">
    <location>
        <begin position="110"/>
        <end position="288"/>
    </location>
</feature>
<dbReference type="PROSITE" id="PS00671">
    <property type="entry name" value="D_2_HYDROXYACID_DH_3"/>
    <property type="match status" value="1"/>
</dbReference>
<evidence type="ECO:0000313" key="6">
    <source>
        <dbReference type="EMBL" id="KSU83398.1"/>
    </source>
</evidence>